<keyword evidence="2 5" id="KW-0378">Hydrolase</keyword>
<dbReference type="EMBL" id="AFYH01083698">
    <property type="status" value="NOT_ANNOTATED_CDS"/>
    <property type="molecule type" value="Genomic_DNA"/>
</dbReference>
<dbReference type="InterPro" id="IPR043504">
    <property type="entry name" value="Peptidase_S1_PA_chymotrypsin"/>
</dbReference>
<dbReference type="GO" id="GO:0006508">
    <property type="term" value="P:proteolysis"/>
    <property type="evidence" value="ECO:0007669"/>
    <property type="project" value="UniProtKB-KW"/>
</dbReference>
<dbReference type="Ensembl" id="ENSLACT00000017848.1">
    <property type="protein sequence ID" value="ENSLACP00000017718.1"/>
    <property type="gene ID" value="ENSLACG00000015605.1"/>
</dbReference>
<proteinExistence type="predicted"/>
<dbReference type="InterPro" id="IPR033116">
    <property type="entry name" value="TRYPSIN_SER"/>
</dbReference>
<dbReference type="InterPro" id="IPR009003">
    <property type="entry name" value="Peptidase_S1_PA"/>
</dbReference>
<dbReference type="PROSITE" id="PS00135">
    <property type="entry name" value="TRYPSIN_SER"/>
    <property type="match status" value="1"/>
</dbReference>
<dbReference type="EMBL" id="AFYH01083696">
    <property type="status" value="NOT_ANNOTATED_CDS"/>
    <property type="molecule type" value="Genomic_DNA"/>
</dbReference>
<dbReference type="FunFam" id="2.40.10.10:FF:000003">
    <property type="entry name" value="Transmembrane serine protease 3"/>
    <property type="match status" value="1"/>
</dbReference>
<dbReference type="InParanoid" id="H3B747"/>
<dbReference type="eggNOG" id="KOG3627">
    <property type="taxonomic scope" value="Eukaryota"/>
</dbReference>
<evidence type="ECO:0000256" key="1">
    <source>
        <dbReference type="ARBA" id="ARBA00022670"/>
    </source>
</evidence>
<keyword evidence="4" id="KW-1015">Disulfide bond</keyword>
<dbReference type="PANTHER" id="PTHR24252:SF10">
    <property type="entry name" value="SERINE PROTEASE 56"/>
    <property type="match status" value="1"/>
</dbReference>
<dbReference type="SMART" id="SM00020">
    <property type="entry name" value="Tryp_SPc"/>
    <property type="match status" value="1"/>
</dbReference>
<name>H3B747_LATCH</name>
<evidence type="ECO:0000313" key="8">
    <source>
        <dbReference type="Proteomes" id="UP000008672"/>
    </source>
</evidence>
<keyword evidence="3 5" id="KW-0720">Serine protease</keyword>
<dbReference type="STRING" id="7897.ENSLACP00000017718"/>
<dbReference type="InterPro" id="IPR018114">
    <property type="entry name" value="TRYPSIN_HIS"/>
</dbReference>
<sequence length="477" mass="52960">GTCGRKTSVSNETIPRGRIIGGNQVAPGEWPWVVSIRLNGELMCGGVLVGRKWVITAAHCFTGNGNELYWSVAVGEYNLSKKDETEEIMQVNRIIAHPKFNQKTFNNDIALVELTLPAPVSDQINFVCLPGSWADPKIGTSCYITGWGSLYEDGPSAEALMEAKVPVLSQSSCKTALGKGLVTSTMFCAGYLSGGVDSCQGDSGGPLTCQDPTSKQHYLYGITSWGDGCGERGKPGIYTRVTAFTDWITQEIRKPSGSREPTCFELMRLSELPEEERWSEFSHLCSFYSHSCQSSQGPSACSRTSEEKCRNRIKKCELRSFVQNLLDFLRRVEDFIWSKVDFSFFTQTIPKFLEGVRDVVLQPTRQLLKHSFPKNHPQGKAKLCPGCQGLNETTLRMQSLREALKWILEVPEQDLSMKFQEVLVDVASKNEKGLYKARVRATIGGKPVTFYSMVGLERESLYRSIPGILALALDALK</sequence>
<dbReference type="PRINTS" id="PR00722">
    <property type="entry name" value="CHYMOTRYPSIN"/>
</dbReference>
<protein>
    <submittedName>
        <fullName evidence="7">Serine protease 56</fullName>
    </submittedName>
</protein>
<dbReference type="Gene3D" id="2.40.10.10">
    <property type="entry name" value="Trypsin-like serine proteases"/>
    <property type="match status" value="1"/>
</dbReference>
<organism evidence="7 8">
    <name type="scientific">Latimeria chalumnae</name>
    <name type="common">Coelacanth</name>
    <dbReference type="NCBI Taxonomy" id="7897"/>
    <lineage>
        <taxon>Eukaryota</taxon>
        <taxon>Metazoa</taxon>
        <taxon>Chordata</taxon>
        <taxon>Craniata</taxon>
        <taxon>Vertebrata</taxon>
        <taxon>Euteleostomi</taxon>
        <taxon>Coelacanthiformes</taxon>
        <taxon>Coelacanthidae</taxon>
        <taxon>Latimeria</taxon>
    </lineage>
</organism>
<dbReference type="InterPro" id="IPR001254">
    <property type="entry name" value="Trypsin_dom"/>
</dbReference>
<dbReference type="PROSITE" id="PS00134">
    <property type="entry name" value="TRYPSIN_HIS"/>
    <property type="match status" value="1"/>
</dbReference>
<dbReference type="SUPFAM" id="SSF50494">
    <property type="entry name" value="Trypsin-like serine proteases"/>
    <property type="match status" value="1"/>
</dbReference>
<dbReference type="HOGENOM" id="CLU_034171_0_0_1"/>
<evidence type="ECO:0000256" key="2">
    <source>
        <dbReference type="ARBA" id="ARBA00022801"/>
    </source>
</evidence>
<keyword evidence="1 5" id="KW-0645">Protease</keyword>
<dbReference type="FunCoup" id="H3B747">
    <property type="interactions" value="252"/>
</dbReference>
<reference evidence="7" key="2">
    <citation type="submission" date="2025-08" db="UniProtKB">
        <authorList>
            <consortium name="Ensembl"/>
        </authorList>
    </citation>
    <scope>IDENTIFICATION</scope>
</reference>
<feature type="domain" description="Peptidase S1" evidence="6">
    <location>
        <begin position="19"/>
        <end position="253"/>
    </location>
</feature>
<reference evidence="7" key="3">
    <citation type="submission" date="2025-09" db="UniProtKB">
        <authorList>
            <consortium name="Ensembl"/>
        </authorList>
    </citation>
    <scope>IDENTIFICATION</scope>
</reference>
<dbReference type="PANTHER" id="PTHR24252">
    <property type="entry name" value="ACROSIN-RELATED"/>
    <property type="match status" value="1"/>
</dbReference>
<dbReference type="CDD" id="cd00190">
    <property type="entry name" value="Tryp_SPc"/>
    <property type="match status" value="1"/>
</dbReference>
<dbReference type="GeneTree" id="ENSGT00940000157183"/>
<evidence type="ECO:0000256" key="5">
    <source>
        <dbReference type="RuleBase" id="RU363034"/>
    </source>
</evidence>
<gene>
    <name evidence="7" type="primary">PRSS56</name>
</gene>
<evidence type="ECO:0000256" key="3">
    <source>
        <dbReference type="ARBA" id="ARBA00022825"/>
    </source>
</evidence>
<dbReference type="PROSITE" id="PS50240">
    <property type="entry name" value="TRYPSIN_DOM"/>
    <property type="match status" value="1"/>
</dbReference>
<dbReference type="InterPro" id="IPR001314">
    <property type="entry name" value="Peptidase_S1A"/>
</dbReference>
<dbReference type="Pfam" id="PF00089">
    <property type="entry name" value="Trypsin"/>
    <property type="match status" value="1"/>
</dbReference>
<reference evidence="8" key="1">
    <citation type="submission" date="2011-08" db="EMBL/GenBank/DDBJ databases">
        <title>The draft genome of Latimeria chalumnae.</title>
        <authorList>
            <person name="Di Palma F."/>
            <person name="Alfoldi J."/>
            <person name="Johnson J."/>
            <person name="Berlin A."/>
            <person name="Gnerre S."/>
            <person name="Jaffe D."/>
            <person name="MacCallum I."/>
            <person name="Young S."/>
            <person name="Walker B.J."/>
            <person name="Lander E."/>
            <person name="Lindblad-Toh K."/>
        </authorList>
    </citation>
    <scope>NUCLEOTIDE SEQUENCE [LARGE SCALE GENOMIC DNA]</scope>
    <source>
        <strain evidence="8">Wild caught</strain>
    </source>
</reference>
<evidence type="ECO:0000259" key="6">
    <source>
        <dbReference type="PROSITE" id="PS50240"/>
    </source>
</evidence>
<dbReference type="EMBL" id="AFYH01083697">
    <property type="status" value="NOT_ANNOTATED_CDS"/>
    <property type="molecule type" value="Genomic_DNA"/>
</dbReference>
<dbReference type="Proteomes" id="UP000008672">
    <property type="component" value="Unassembled WGS sequence"/>
</dbReference>
<evidence type="ECO:0000313" key="7">
    <source>
        <dbReference type="Ensembl" id="ENSLACP00000017718.1"/>
    </source>
</evidence>
<dbReference type="GO" id="GO:0004252">
    <property type="term" value="F:serine-type endopeptidase activity"/>
    <property type="evidence" value="ECO:0007669"/>
    <property type="project" value="InterPro"/>
</dbReference>
<accession>H3B747</accession>
<dbReference type="AlphaFoldDB" id="H3B747"/>
<dbReference type="OMA" id="VMEIQHR"/>
<keyword evidence="8" id="KW-1185">Reference proteome</keyword>
<evidence type="ECO:0000256" key="4">
    <source>
        <dbReference type="ARBA" id="ARBA00023157"/>
    </source>
</evidence>